<accession>A0ABQ6MJH1</accession>
<evidence type="ECO:0000313" key="1">
    <source>
        <dbReference type="EMBL" id="GMI27656.1"/>
    </source>
</evidence>
<comment type="caution">
    <text evidence="1">The sequence shown here is derived from an EMBL/GenBank/DDBJ whole genome shotgun (WGS) entry which is preliminary data.</text>
</comment>
<name>A0ABQ6MJH1_9STRA</name>
<dbReference type="EMBL" id="BRYB01002929">
    <property type="protein sequence ID" value="GMI27656.1"/>
    <property type="molecule type" value="Genomic_DNA"/>
</dbReference>
<proteinExistence type="predicted"/>
<protein>
    <submittedName>
        <fullName evidence="1">Uncharacterized protein</fullName>
    </submittedName>
</protein>
<evidence type="ECO:0000313" key="2">
    <source>
        <dbReference type="Proteomes" id="UP001165060"/>
    </source>
</evidence>
<sequence>MSDHSTDSPPPPPFSLPRPNVYEVHSSALHICLPFDTSAATSLTSSPCTPAIHNGSAWLVIVIDDLSQLSSYVGFGRFLPTGMGGWMSKLNLLVNCPVPSSPSASSVPGYQILSLDFERSPLAGRLKKLGARLTQKVPAHTSDFSSSLSSSDLSMSMSRPRFLSGAHKHSLVEITGSLSPPSPSELPLIEFVAKRPHKFLHQHKSSIAWSPWGDGWESPTEDVKRVDATTLDVAFLLKRELPPEIAAQVDPSKAFCFLQPQYILIDLHNTTLPPC</sequence>
<organism evidence="1 2">
    <name type="scientific">Tetraparma gracilis</name>
    <dbReference type="NCBI Taxonomy" id="2962635"/>
    <lineage>
        <taxon>Eukaryota</taxon>
        <taxon>Sar</taxon>
        <taxon>Stramenopiles</taxon>
        <taxon>Ochrophyta</taxon>
        <taxon>Bolidophyceae</taxon>
        <taxon>Parmales</taxon>
        <taxon>Triparmaceae</taxon>
        <taxon>Tetraparma</taxon>
    </lineage>
</organism>
<dbReference type="Proteomes" id="UP001165060">
    <property type="component" value="Unassembled WGS sequence"/>
</dbReference>
<reference evidence="1 2" key="1">
    <citation type="journal article" date="2023" name="Commun. Biol.">
        <title>Genome analysis of Parmales, the sister group of diatoms, reveals the evolutionary specialization of diatoms from phago-mixotrophs to photoautotrophs.</title>
        <authorList>
            <person name="Ban H."/>
            <person name="Sato S."/>
            <person name="Yoshikawa S."/>
            <person name="Yamada K."/>
            <person name="Nakamura Y."/>
            <person name="Ichinomiya M."/>
            <person name="Sato N."/>
            <person name="Blanc-Mathieu R."/>
            <person name="Endo H."/>
            <person name="Kuwata A."/>
            <person name="Ogata H."/>
        </authorList>
    </citation>
    <scope>NUCLEOTIDE SEQUENCE [LARGE SCALE GENOMIC DNA]</scope>
</reference>
<keyword evidence="2" id="KW-1185">Reference proteome</keyword>
<gene>
    <name evidence="1" type="ORF">TeGR_g4802</name>
</gene>